<proteinExistence type="inferred from homology"/>
<keyword evidence="12" id="KW-0175">Coiled coil</keyword>
<dbReference type="PANTHER" id="PTHR12196:SF2">
    <property type="entry name" value="DIPHTHINE--AMMONIA LIGASE"/>
    <property type="match status" value="1"/>
</dbReference>
<reference evidence="14 15" key="1">
    <citation type="submission" date="2021-04" db="EMBL/GenBank/DDBJ databases">
        <authorList>
            <person name="Bliznina A."/>
        </authorList>
    </citation>
    <scope>NUCLEOTIDE SEQUENCE [LARGE SCALE GENOMIC DNA]</scope>
</reference>
<evidence type="ECO:0000256" key="1">
    <source>
        <dbReference type="ARBA" id="ARBA00004123"/>
    </source>
</evidence>
<dbReference type="NCBIfam" id="TIGR03679">
    <property type="entry name" value="arCOG00187"/>
    <property type="match status" value="1"/>
</dbReference>
<dbReference type="InterPro" id="IPR008501">
    <property type="entry name" value="THOC7/Mft1"/>
</dbReference>
<feature type="coiled-coil region" evidence="12">
    <location>
        <begin position="623"/>
        <end position="725"/>
    </location>
</feature>
<evidence type="ECO:0000259" key="13">
    <source>
        <dbReference type="Pfam" id="PF01902"/>
    </source>
</evidence>
<comment type="subcellular location">
    <subcellularLocation>
        <location evidence="1">Nucleus</location>
    </subcellularLocation>
</comment>
<keyword evidence="6" id="KW-0539">Nucleus</keyword>
<gene>
    <name evidence="14" type="ORF">OKIOD_LOCUS5287</name>
</gene>
<dbReference type="InterPro" id="IPR035959">
    <property type="entry name" value="RutC-like_sf"/>
</dbReference>
<dbReference type="InterPro" id="IPR006175">
    <property type="entry name" value="YjgF/YER057c/UK114"/>
</dbReference>
<dbReference type="EC" id="6.3.1.14" evidence="4"/>
<evidence type="ECO:0000256" key="10">
    <source>
        <dbReference type="ARBA" id="ARBA00032849"/>
    </source>
</evidence>
<dbReference type="Gene3D" id="3.30.1330.40">
    <property type="entry name" value="RutC-like"/>
    <property type="match status" value="2"/>
</dbReference>
<feature type="domain" description="Diphthamide synthase" evidence="13">
    <location>
        <begin position="1"/>
        <end position="240"/>
    </location>
</feature>
<dbReference type="CDD" id="cd01994">
    <property type="entry name" value="AANH_PF0828-like"/>
    <property type="match status" value="1"/>
</dbReference>
<dbReference type="EMBL" id="OU015569">
    <property type="protein sequence ID" value="CAG5094633.1"/>
    <property type="molecule type" value="Genomic_DNA"/>
</dbReference>
<evidence type="ECO:0000313" key="15">
    <source>
        <dbReference type="Proteomes" id="UP001158576"/>
    </source>
</evidence>
<dbReference type="Pfam" id="PF01902">
    <property type="entry name" value="Diphthami_syn_2"/>
    <property type="match status" value="1"/>
</dbReference>
<dbReference type="InterPro" id="IPR002761">
    <property type="entry name" value="Diphthami_syn_dom"/>
</dbReference>
<evidence type="ECO:0000256" key="11">
    <source>
        <dbReference type="ARBA" id="ARBA00048108"/>
    </source>
</evidence>
<dbReference type="Gene3D" id="3.90.1490.10">
    <property type="entry name" value="putative n-type atp pyrophosphatase, domain 2"/>
    <property type="match status" value="1"/>
</dbReference>
<evidence type="ECO:0000256" key="5">
    <source>
        <dbReference type="ARBA" id="ARBA00018426"/>
    </source>
</evidence>
<evidence type="ECO:0000256" key="9">
    <source>
        <dbReference type="ARBA" id="ARBA00031552"/>
    </source>
</evidence>
<dbReference type="InterPro" id="IPR022427">
    <property type="entry name" value="MJ0570_ATP-bd"/>
</dbReference>
<dbReference type="Proteomes" id="UP001158576">
    <property type="component" value="Chromosome XSR"/>
</dbReference>
<dbReference type="Gene3D" id="3.40.50.620">
    <property type="entry name" value="HUPs"/>
    <property type="match status" value="1"/>
</dbReference>
<dbReference type="InterPro" id="IPR030662">
    <property type="entry name" value="DPH6/MJ0570"/>
</dbReference>
<comment type="similarity">
    <text evidence="3">Belongs to the Diphthine--ammonia ligase family.</text>
</comment>
<dbReference type="SUPFAM" id="SSF52402">
    <property type="entry name" value="Adenine nucleotide alpha hydrolases-like"/>
    <property type="match status" value="1"/>
</dbReference>
<evidence type="ECO:0000256" key="6">
    <source>
        <dbReference type="ARBA" id="ARBA00023242"/>
    </source>
</evidence>
<dbReference type="NCBIfam" id="TIGR00290">
    <property type="entry name" value="MJ0570_dom"/>
    <property type="match status" value="1"/>
</dbReference>
<evidence type="ECO:0000256" key="7">
    <source>
        <dbReference type="ARBA" id="ARBA00029814"/>
    </source>
</evidence>
<evidence type="ECO:0000256" key="4">
    <source>
        <dbReference type="ARBA" id="ARBA00012089"/>
    </source>
</evidence>
<keyword evidence="15" id="KW-1185">Reference proteome</keyword>
<accession>A0ABN7SCU9</accession>
<name>A0ABN7SCU9_OIKDI</name>
<dbReference type="PANTHER" id="PTHR12196">
    <property type="entry name" value="DOMAIN OF UNKNOWN FUNCTION 71 DUF71 -CONTAINING PROTEIN"/>
    <property type="match status" value="1"/>
</dbReference>
<protein>
    <recommendedName>
        <fullName evidence="5">Diphthine--ammonia ligase</fullName>
        <ecNumber evidence="4">6.3.1.14</ecNumber>
    </recommendedName>
    <alternativeName>
        <fullName evidence="8">ATP-binding domain-containing protein 4</fullName>
    </alternativeName>
    <alternativeName>
        <fullName evidence="7">Diphthamide synthase</fullName>
    </alternativeName>
    <alternativeName>
        <fullName evidence="9">Diphthamide synthetase</fullName>
    </alternativeName>
    <alternativeName>
        <fullName evidence="10">Protein DPH6 homolog</fullName>
    </alternativeName>
</protein>
<comment type="catalytic activity">
    <reaction evidence="11">
        <text>diphthine-[translation elongation factor 2] + NH4(+) + ATP = diphthamide-[translation elongation factor 2] + AMP + diphosphate + H(+)</text>
        <dbReference type="Rhea" id="RHEA:19753"/>
        <dbReference type="Rhea" id="RHEA-COMP:10172"/>
        <dbReference type="Rhea" id="RHEA-COMP:10174"/>
        <dbReference type="ChEBI" id="CHEBI:15378"/>
        <dbReference type="ChEBI" id="CHEBI:16692"/>
        <dbReference type="ChEBI" id="CHEBI:28938"/>
        <dbReference type="ChEBI" id="CHEBI:30616"/>
        <dbReference type="ChEBI" id="CHEBI:33019"/>
        <dbReference type="ChEBI" id="CHEBI:82696"/>
        <dbReference type="ChEBI" id="CHEBI:456215"/>
        <dbReference type="EC" id="6.3.1.14"/>
    </reaction>
</comment>
<evidence type="ECO:0000256" key="12">
    <source>
        <dbReference type="SAM" id="Coils"/>
    </source>
</evidence>
<dbReference type="Pfam" id="PF05615">
    <property type="entry name" value="THOC7"/>
    <property type="match status" value="1"/>
</dbReference>
<dbReference type="InterPro" id="IPR014729">
    <property type="entry name" value="Rossmann-like_a/b/a_fold"/>
</dbReference>
<dbReference type="SUPFAM" id="SSF55298">
    <property type="entry name" value="YjgF-like"/>
    <property type="match status" value="2"/>
</dbReference>
<organism evidence="14 15">
    <name type="scientific">Oikopleura dioica</name>
    <name type="common">Tunicate</name>
    <dbReference type="NCBI Taxonomy" id="34765"/>
    <lineage>
        <taxon>Eukaryota</taxon>
        <taxon>Metazoa</taxon>
        <taxon>Chordata</taxon>
        <taxon>Tunicata</taxon>
        <taxon>Appendicularia</taxon>
        <taxon>Copelata</taxon>
        <taxon>Oikopleuridae</taxon>
        <taxon>Oikopleura</taxon>
    </lineage>
</organism>
<evidence type="ECO:0000256" key="3">
    <source>
        <dbReference type="ARBA" id="ARBA00008496"/>
    </source>
</evidence>
<sequence length="742" mass="82217">MKIGALLSGGKDSLFALHAVVASGHDVTCIGHIYPEDGGEPDSEMYQSVATEGISLVAQALELPIFTQGSKSKSNCSTMDYTPSEGDEVEDLYLLLAKMKKQMQIDGICCGALLSDYQRVRVESVCSRLGLVSLAPLWQKDQKQYIQDLSQLGFEVVIVKVAALGLNRKHVGKLLHELTPTLLTLEEKFGVHPAGEGGEFESFVTDCPLYKKKIALEETETILHSDDFDAPVYYLQIKKASLETKSFRQSESGNADWRLSPAMRQYRSDAAAVPAVTEGKIIASDGRFVAISGLSSSTLAAALETVNCGLKARGLNRADIVQVQLFLRDLSQFNTMNAAYNEFFKGEKKTPTRLCVEVDLPPDQSFIINVLARGGDSGNSKRLKVTSRSNWACSVVGPYSQAALFNEELYLSGIIGLRGMEHLLAAGASNQLRLACSHRDQLIELMAPSFQAQSMYSFITSEDIATGTSIRSEDLGSFSILVSCLPRGASVEIAARVSASGLAHYCAAVDSKSEVKEIFERRRGKASQRLFFDLSSFCCRMNTAKDDEVIRTRLLLDGEGAGDDRKLTLLLKSFLRWCNSPEPDQAAGQKILQMLDQAEYQVKKLTMIAKANERQRQKYIDNEKEVEVEMSNASKMIEKATAELKEARKYKSNQQEYDAFAKIINKHPDRATSNAEIEKIKEDIDALTIEKEGLDSKLNERRKEVHVLLQAIHGLEQKMRRVEAETSIEVMDITMDEEEEEE</sequence>
<dbReference type="Pfam" id="PF01042">
    <property type="entry name" value="Ribonuc_L-PSP"/>
    <property type="match status" value="1"/>
</dbReference>
<evidence type="ECO:0000313" key="14">
    <source>
        <dbReference type="EMBL" id="CAG5094633.1"/>
    </source>
</evidence>
<evidence type="ECO:0000256" key="8">
    <source>
        <dbReference type="ARBA" id="ARBA00031202"/>
    </source>
</evidence>
<comment type="pathway">
    <text evidence="2">Protein modification; peptidyl-diphthamide biosynthesis.</text>
</comment>
<evidence type="ECO:0000256" key="2">
    <source>
        <dbReference type="ARBA" id="ARBA00005156"/>
    </source>
</evidence>